<organism evidence="4 7">
    <name type="scientific">Streptomyces radicis</name>
    <dbReference type="NCBI Taxonomy" id="1750517"/>
    <lineage>
        <taxon>Bacteria</taxon>
        <taxon>Bacillati</taxon>
        <taxon>Actinomycetota</taxon>
        <taxon>Actinomycetes</taxon>
        <taxon>Kitasatosporales</taxon>
        <taxon>Streptomycetaceae</taxon>
        <taxon>Streptomyces</taxon>
    </lineage>
</organism>
<evidence type="ECO:0000256" key="1">
    <source>
        <dbReference type="SAM" id="MobiDB-lite"/>
    </source>
</evidence>
<dbReference type="InterPro" id="IPR056681">
    <property type="entry name" value="DUF7779"/>
</dbReference>
<protein>
    <submittedName>
        <fullName evidence="4">ATP/GTP-binding protein</fullName>
    </submittedName>
</protein>
<dbReference type="Pfam" id="PF00931">
    <property type="entry name" value="NB-ARC"/>
    <property type="match status" value="1"/>
</dbReference>
<feature type="compositionally biased region" description="Pro residues" evidence="1">
    <location>
        <begin position="563"/>
        <end position="572"/>
    </location>
</feature>
<dbReference type="Pfam" id="PF25000">
    <property type="entry name" value="DUF7779"/>
    <property type="match status" value="1"/>
</dbReference>
<dbReference type="Proteomes" id="UP000268652">
    <property type="component" value="Unassembled WGS sequence"/>
</dbReference>
<dbReference type="InterPro" id="IPR011990">
    <property type="entry name" value="TPR-like_helical_dom_sf"/>
</dbReference>
<dbReference type="EMBL" id="RBDX01000001">
    <property type="protein sequence ID" value="RKN12524.1"/>
    <property type="molecule type" value="Genomic_DNA"/>
</dbReference>
<dbReference type="Proteomes" id="UP000275024">
    <property type="component" value="Unassembled WGS sequence"/>
</dbReference>
<feature type="domain" description="DUF7779" evidence="3">
    <location>
        <begin position="878"/>
        <end position="966"/>
    </location>
</feature>
<dbReference type="InterPro" id="IPR027417">
    <property type="entry name" value="P-loop_NTPase"/>
</dbReference>
<dbReference type="InterPro" id="IPR047738">
    <property type="entry name" value="SAV_2336-like_N"/>
</dbReference>
<feature type="compositionally biased region" description="Low complexity" evidence="1">
    <location>
        <begin position="597"/>
        <end position="610"/>
    </location>
</feature>
<feature type="compositionally biased region" description="Basic and acidic residues" evidence="1">
    <location>
        <begin position="537"/>
        <end position="548"/>
    </location>
</feature>
<evidence type="ECO:0000259" key="2">
    <source>
        <dbReference type="Pfam" id="PF00931"/>
    </source>
</evidence>
<dbReference type="GO" id="GO:0043531">
    <property type="term" value="F:ADP binding"/>
    <property type="evidence" value="ECO:0007669"/>
    <property type="project" value="InterPro"/>
</dbReference>
<feature type="compositionally biased region" description="Pro residues" evidence="1">
    <location>
        <begin position="51"/>
        <end position="64"/>
    </location>
</feature>
<keyword evidence="6" id="KW-1185">Reference proteome</keyword>
<evidence type="ECO:0000313" key="7">
    <source>
        <dbReference type="Proteomes" id="UP000275024"/>
    </source>
</evidence>
<dbReference type="InterPro" id="IPR053137">
    <property type="entry name" value="NLR-like"/>
</dbReference>
<feature type="region of interest" description="Disordered" evidence="1">
    <location>
        <begin position="32"/>
        <end position="123"/>
    </location>
</feature>
<gene>
    <name evidence="5" type="ORF">D7318_02155</name>
    <name evidence="4" type="ORF">D7319_00740</name>
</gene>
<dbReference type="PANTHER" id="PTHR46082:SF6">
    <property type="entry name" value="AAA+ ATPASE DOMAIN-CONTAINING PROTEIN-RELATED"/>
    <property type="match status" value="1"/>
</dbReference>
<dbReference type="OrthoDB" id="580767at2"/>
<sequence length="1454" mass="157718">MRRDGGAGAREVGGAGPDWWHVADALWLAISGAGAPPPRAPDAAASESPERPGPTAPRPPPEPPGAGAAPEAEPAQGAPDIGEFTPPRADAPASPPVAPTPVGRAPVAGRPASALRAPDPRGIVSERAAQRALRPFKRTVPSPVARELDEEATAERAADEGLWLPVSVPRRERWAELVLVVDRGGAMSVWRGEVARLVAAVERLGAFRDVRGIDIDGDRPLAPAGPAPLDAAGGTRTVLVVTDGIGAAWWDGTGKRALTRWARRAHVAVLHPLSPARWANTGLVPERIGVRVPGPGAPNAAWRPADGLPWPGGEPPVPLVALDAGWLGRWARMVAEPLPRTREILGLLPGMPMEPWDAEPEPSAVERVHRFRANASPSAFRLASRLAAAPLNRPVMEYVQRLHEPVARPGDLADILLGGLLRRVAATDPADETRIGYEFHPGVRELLLSAGLRDESLYTLRSVLDRLGRRWQPLHDIRDFLGEPSGSAHRLSAADELLPYVRVAEQVCRALSGSYLQGARTLGAHVAAQQALAPSGGRRDPRDPHPVDSSDEADTVPERKPPRTPPRSPPESAPEAVETPLSPAQDRPDEHPRGTHVSVTTSSSPRSSSPRSDEGTSVSPPSIWGNVPPRNPSFTGRGELLDALHRRLTAEGTAAVLPEALHGLGGVGKSQIALEYVHQRADDFDLVWWIAAERPEQIRQSLANLADRLSLPADTQSHIAVPRVLEALRTGRPYRNWLLVFDNAEDVEAVRRFFPAGGTGRILVTSRNARWAQAARTVEVDVFARTESVELLRRRGPGFSDGDADRVAAALGDLPLAIEQAAAWLSETGMPVDEYLQVFEDERADVGSRRHELLTAGVPVDYPEPVAAAWNMSLRRLAEHHPGALQLLQVCSFFAPEPISRRLFSGVRGISLPPELTRVLQDPIRLGQAIREINRYALMKINHRSNTIQMHRLVQAVLVGQMSPQQQADMRHGAHLLLAHGDPNEVLPATFPRYSELLSHARSSRAMECEDPWVRQMVANLVRYLYISADHEGCRVFASEVVTTWRRLLGEAHLETLAVSRRLGHALDALGHYPETRELNARTLRLLRESPEAGEDHEDTLAAIGSVANDARILGDFERALELNHSRWERATRLLGEEEPYTLGAANDYAHALRAVGDHATALRVSERARDTSAVVLGEDRLLTVLLATNVTVDVRELGDFMRARAMQEEVYAHAARTLPPNASIVITALTTLAVARRRAGDGTGALVLDREALERYRLRYSDPHLSIATTELHLAMDLRHTGDLSGAREVGEKSLRELREVLGERHPAALCAATDLTVTLRLLGEPEPAAELTRETLPVMREILGDNHPVTLVGAINEGSDHYALADFRQAHDLDAAALARCREHLGDDHPTTLACAINLSADLRALGEVRAADETHSAAVAGLRRVLGDGHPAVRSAVRGIRAECDVPTFAF</sequence>
<proteinExistence type="predicted"/>
<dbReference type="NCBIfam" id="NF041121">
    <property type="entry name" value="SAV_2336_NTERM"/>
    <property type="match status" value="1"/>
</dbReference>
<dbReference type="Gene3D" id="1.25.40.10">
    <property type="entry name" value="Tetratricopeptide repeat domain"/>
    <property type="match status" value="2"/>
</dbReference>
<feature type="domain" description="NB-ARC" evidence="2">
    <location>
        <begin position="641"/>
        <end position="793"/>
    </location>
</feature>
<dbReference type="RefSeq" id="WP_120695069.1">
    <property type="nucleotide sequence ID" value="NZ_RBDX01000001.1"/>
</dbReference>
<dbReference type="SUPFAM" id="SSF52540">
    <property type="entry name" value="P-loop containing nucleoside triphosphate hydrolases"/>
    <property type="match status" value="1"/>
</dbReference>
<evidence type="ECO:0000313" key="6">
    <source>
        <dbReference type="Proteomes" id="UP000268652"/>
    </source>
</evidence>
<evidence type="ECO:0000313" key="5">
    <source>
        <dbReference type="EMBL" id="RKN27710.1"/>
    </source>
</evidence>
<dbReference type="Pfam" id="PF13424">
    <property type="entry name" value="TPR_12"/>
    <property type="match status" value="1"/>
</dbReference>
<dbReference type="Pfam" id="PF13374">
    <property type="entry name" value="TPR_10"/>
    <property type="match status" value="2"/>
</dbReference>
<evidence type="ECO:0000259" key="3">
    <source>
        <dbReference type="Pfam" id="PF25000"/>
    </source>
</evidence>
<dbReference type="SUPFAM" id="SSF48452">
    <property type="entry name" value="TPR-like"/>
    <property type="match status" value="3"/>
</dbReference>
<dbReference type="InterPro" id="IPR002182">
    <property type="entry name" value="NB-ARC"/>
</dbReference>
<name>A0A3A9WSJ5_9ACTN</name>
<feature type="compositionally biased region" description="Low complexity" evidence="1">
    <location>
        <begin position="65"/>
        <end position="79"/>
    </location>
</feature>
<evidence type="ECO:0000313" key="4">
    <source>
        <dbReference type="EMBL" id="RKN12524.1"/>
    </source>
</evidence>
<feature type="region of interest" description="Disordered" evidence="1">
    <location>
        <begin position="527"/>
        <end position="637"/>
    </location>
</feature>
<dbReference type="Gene3D" id="3.40.50.300">
    <property type="entry name" value="P-loop containing nucleotide triphosphate hydrolases"/>
    <property type="match status" value="1"/>
</dbReference>
<reference evidence="6 7" key="1">
    <citation type="submission" date="2018-09" db="EMBL/GenBank/DDBJ databases">
        <title>Streptomyces sp. nov. DS1-2, an endophytic actinomycete isolated from roots of Dendrobium scabrilingue.</title>
        <authorList>
            <person name="Kuncharoen N."/>
            <person name="Kudo T."/>
            <person name="Ohkuma M."/>
            <person name="Yuki M."/>
            <person name="Tanasupawat S."/>
        </authorList>
    </citation>
    <scope>NUCLEOTIDE SEQUENCE [LARGE SCALE GENOMIC DNA]</scope>
    <source>
        <strain evidence="4 7">AZ1-7</strain>
        <strain evidence="5 6">DS1-2</strain>
    </source>
</reference>
<dbReference type="EMBL" id="RBDY01000001">
    <property type="protein sequence ID" value="RKN27710.1"/>
    <property type="molecule type" value="Genomic_DNA"/>
</dbReference>
<dbReference type="NCBIfam" id="NF040586">
    <property type="entry name" value="FxSxx_TPR"/>
    <property type="match status" value="1"/>
</dbReference>
<dbReference type="PANTHER" id="PTHR46082">
    <property type="entry name" value="ATP/GTP-BINDING PROTEIN-RELATED"/>
    <property type="match status" value="1"/>
</dbReference>
<accession>A0A3A9WSJ5</accession>
<comment type="caution">
    <text evidence="4">The sequence shown here is derived from an EMBL/GenBank/DDBJ whole genome shotgun (WGS) entry which is preliminary data.</text>
</comment>